<reference evidence="4" key="1">
    <citation type="journal article" date="2015" name="Proc. Natl. Acad. Sci. U.S.A.">
        <title>Genome sequence of the Asian Tiger mosquito, Aedes albopictus, reveals insights into its biology, genetics, and evolution.</title>
        <authorList>
            <person name="Chen X.G."/>
            <person name="Jiang X."/>
            <person name="Gu J."/>
            <person name="Xu M."/>
            <person name="Wu Y."/>
            <person name="Deng Y."/>
            <person name="Zhang C."/>
            <person name="Bonizzoni M."/>
            <person name="Dermauw W."/>
            <person name="Vontas J."/>
            <person name="Armbruster P."/>
            <person name="Huang X."/>
            <person name="Yang Y."/>
            <person name="Zhang H."/>
            <person name="He W."/>
            <person name="Peng H."/>
            <person name="Liu Y."/>
            <person name="Wu K."/>
            <person name="Chen J."/>
            <person name="Lirakis M."/>
            <person name="Topalis P."/>
            <person name="Van Leeuwen T."/>
            <person name="Hall A.B."/>
            <person name="Jiang X."/>
            <person name="Thorpe C."/>
            <person name="Mueller R.L."/>
            <person name="Sun C."/>
            <person name="Waterhouse R.M."/>
            <person name="Yan G."/>
            <person name="Tu Z.J."/>
            <person name="Fang X."/>
            <person name="James A.A."/>
        </authorList>
    </citation>
    <scope>NUCLEOTIDE SEQUENCE [LARGE SCALE GENOMIC DNA]</scope>
    <source>
        <strain evidence="4">Foshan</strain>
    </source>
</reference>
<feature type="domain" description="C2H2-type" evidence="2">
    <location>
        <begin position="5"/>
        <end position="33"/>
    </location>
</feature>
<keyword evidence="1" id="KW-0479">Metal-binding</keyword>
<proteinExistence type="predicted"/>
<evidence type="ECO:0000259" key="2">
    <source>
        <dbReference type="PROSITE" id="PS50157"/>
    </source>
</evidence>
<sequence length="122" mass="12621">MDLNFKCPLCPQYFDTQEELSEHVQTYHAAYYDTYLAPPLLIFPGGESTAVVASETPATVITTEPVSTADVLIEPAPVPDDGCCECDCCDCCGGDIGAGGGGGDGGCGDCGDCDCDCDCVIM</sequence>
<dbReference type="PROSITE" id="PS50157">
    <property type="entry name" value="ZINC_FINGER_C2H2_2"/>
    <property type="match status" value="1"/>
</dbReference>
<evidence type="ECO:0000313" key="4">
    <source>
        <dbReference type="Proteomes" id="UP000069940"/>
    </source>
</evidence>
<gene>
    <name evidence="3" type="primary">109408335</name>
</gene>
<keyword evidence="1" id="KW-0863">Zinc-finger</keyword>
<protein>
    <recommendedName>
        <fullName evidence="2">C2H2-type domain-containing protein</fullName>
    </recommendedName>
</protein>
<dbReference type="SMART" id="SM00355">
    <property type="entry name" value="ZnF_C2H2"/>
    <property type="match status" value="1"/>
</dbReference>
<dbReference type="InterPro" id="IPR013087">
    <property type="entry name" value="Znf_C2H2_type"/>
</dbReference>
<dbReference type="Proteomes" id="UP000069940">
    <property type="component" value="Unassembled WGS sequence"/>
</dbReference>
<keyword evidence="1" id="KW-0862">Zinc</keyword>
<name>A0ABM1YZP5_AEDAL</name>
<evidence type="ECO:0000256" key="1">
    <source>
        <dbReference type="PROSITE-ProRule" id="PRU00042"/>
    </source>
</evidence>
<accession>A0ABM1YZP5</accession>
<evidence type="ECO:0000313" key="3">
    <source>
        <dbReference type="EnsemblMetazoa" id="AALFPA23_013616.P19718"/>
    </source>
</evidence>
<organism evidence="3 4">
    <name type="scientific">Aedes albopictus</name>
    <name type="common">Asian tiger mosquito</name>
    <name type="synonym">Stegomyia albopicta</name>
    <dbReference type="NCBI Taxonomy" id="7160"/>
    <lineage>
        <taxon>Eukaryota</taxon>
        <taxon>Metazoa</taxon>
        <taxon>Ecdysozoa</taxon>
        <taxon>Arthropoda</taxon>
        <taxon>Hexapoda</taxon>
        <taxon>Insecta</taxon>
        <taxon>Pterygota</taxon>
        <taxon>Neoptera</taxon>
        <taxon>Endopterygota</taxon>
        <taxon>Diptera</taxon>
        <taxon>Nematocera</taxon>
        <taxon>Culicoidea</taxon>
        <taxon>Culicidae</taxon>
        <taxon>Culicinae</taxon>
        <taxon>Aedini</taxon>
        <taxon>Aedes</taxon>
        <taxon>Stegomyia</taxon>
    </lineage>
</organism>
<reference evidence="3" key="2">
    <citation type="submission" date="2025-05" db="UniProtKB">
        <authorList>
            <consortium name="EnsemblMetazoa"/>
        </authorList>
    </citation>
    <scope>IDENTIFICATION</scope>
    <source>
        <strain evidence="3">Foshan</strain>
    </source>
</reference>
<keyword evidence="4" id="KW-1185">Reference proteome</keyword>
<dbReference type="PROSITE" id="PS00028">
    <property type="entry name" value="ZINC_FINGER_C2H2_1"/>
    <property type="match status" value="1"/>
</dbReference>
<dbReference type="EnsemblMetazoa" id="AALFPA23_013616.R19718">
    <property type="protein sequence ID" value="AALFPA23_013616.P19718"/>
    <property type="gene ID" value="AALFPA23_013616"/>
</dbReference>